<dbReference type="PANTHER" id="PTHR12526:SF630">
    <property type="entry name" value="GLYCOSYLTRANSFERASE"/>
    <property type="match status" value="1"/>
</dbReference>
<dbReference type="InterPro" id="IPR028098">
    <property type="entry name" value="Glyco_trans_4-like_N"/>
</dbReference>
<reference evidence="3" key="3">
    <citation type="journal article" date="2006" name="Glycobiology">
        <title>Structures and mechanisms of glycosyltransferases.</title>
        <authorList>
            <person name="Breton C."/>
            <person name="Snajdrova L."/>
            <person name="Jeanneau C."/>
            <person name="Koca J."/>
            <person name="Imberty A."/>
        </authorList>
    </citation>
    <scope>NUCLEOTIDE SEQUENCE</scope>
</reference>
<reference evidence="3" key="1">
    <citation type="journal article" date="1999" name="Glycobiology">
        <title>Conserved domains of glycosyltransferases.</title>
        <authorList>
            <person name="Kapitonov D."/>
            <person name="Yu R.K."/>
        </authorList>
    </citation>
    <scope>NUCLEOTIDE SEQUENCE</scope>
</reference>
<dbReference type="PANTHER" id="PTHR12526">
    <property type="entry name" value="GLYCOSYLTRANSFERASE"/>
    <property type="match status" value="1"/>
</dbReference>
<organism evidence="2 3">
    <name type="scientific">Derxia gummosa DSM 723</name>
    <dbReference type="NCBI Taxonomy" id="1121388"/>
    <lineage>
        <taxon>Bacteria</taxon>
        <taxon>Pseudomonadati</taxon>
        <taxon>Pseudomonadota</taxon>
        <taxon>Betaproteobacteria</taxon>
        <taxon>Burkholderiales</taxon>
        <taxon>Alcaligenaceae</taxon>
        <taxon>Derxia</taxon>
    </lineage>
</organism>
<evidence type="ECO:0000313" key="3">
    <source>
        <dbReference type="RefSeq" id="WP_169732514.1"/>
    </source>
</evidence>
<dbReference type="Pfam" id="PF13692">
    <property type="entry name" value="Glyco_trans_1_4"/>
    <property type="match status" value="1"/>
</dbReference>
<reference evidence="3" key="2">
    <citation type="journal article" date="2003" name="J. Mol. Biol.">
        <title>An evolving hierarchical family classification for glycosyltransferases.</title>
        <authorList>
            <person name="Coutinho P.M."/>
            <person name="Deleury E."/>
            <person name="Davies G.J."/>
            <person name="Henrissat B."/>
        </authorList>
    </citation>
    <scope>NUCLEOTIDE SEQUENCE</scope>
</reference>
<reference evidence="3" key="4">
    <citation type="submission" date="2025-08" db="UniProtKB">
        <authorList>
            <consortium name="RefSeq"/>
        </authorList>
    </citation>
    <scope>IDENTIFICATION</scope>
</reference>
<dbReference type="SUPFAM" id="SSF53756">
    <property type="entry name" value="UDP-Glycosyltransferase/glycogen phosphorylase"/>
    <property type="match status" value="1"/>
</dbReference>
<sequence length="392" mass="43611">MSEPLRLAIYLPNFDGGGVERMKLSLIDAFIKMGIDVVVAIHRREGELLHMLPEDVHVVPLEAARSIEALPKMIRFLRALKPHVLLSSMGHNNIIALWARALARSDAKVIISQHNALSRESVEMGNWQHRAMPGLYRRFGQWADGIIAVSEGVRIDMAEHTGIPLDRIDTIYNPVLDSAFHQRAAQPAHHPWLENPMLRVFVGAGRLVHQKDFPTLIRAFARVKAPEARLLILGDGPERRPLLQLIHDLGLKKRVQLAGFKHNPLPYIAAGEALVMSSIYEGYGNVLIEAMGCGTAVISTDCPYGPDEILDGGRYGQLVPVGDVGALAAAMERQLESPWPTAALRRRAQQQHVDTVARRYLELFARVSPKAREFLDDLPSAFDTRMPEPVAH</sequence>
<feature type="domain" description="Glycosyltransferase subfamily 4-like N-terminal" evidence="1">
    <location>
        <begin position="17"/>
        <end position="175"/>
    </location>
</feature>
<dbReference type="CDD" id="cd03811">
    <property type="entry name" value="GT4_GT28_WabH-like"/>
    <property type="match status" value="1"/>
</dbReference>
<dbReference type="AlphaFoldDB" id="A0A8B6XCX1"/>
<dbReference type="Gene3D" id="3.40.50.2000">
    <property type="entry name" value="Glycogen Phosphorylase B"/>
    <property type="match status" value="2"/>
</dbReference>
<name>A0A8B6XCX1_9BURK</name>
<evidence type="ECO:0000313" key="2">
    <source>
        <dbReference type="Proteomes" id="UP000675920"/>
    </source>
</evidence>
<dbReference type="RefSeq" id="WP_169732514.1">
    <property type="nucleotide sequence ID" value="NZ_AXWS01000008.1"/>
</dbReference>
<evidence type="ECO:0000259" key="1">
    <source>
        <dbReference type="Pfam" id="PF13439"/>
    </source>
</evidence>
<dbReference type="Proteomes" id="UP000675920">
    <property type="component" value="Unplaced"/>
</dbReference>
<protein>
    <submittedName>
        <fullName evidence="3">Glycosyltransferase</fullName>
        <ecNumber evidence="3">2.4.-.-</ecNumber>
    </submittedName>
</protein>
<proteinExistence type="predicted"/>
<dbReference type="GO" id="GO:0016757">
    <property type="term" value="F:glycosyltransferase activity"/>
    <property type="evidence" value="ECO:0007669"/>
    <property type="project" value="UniProtKB-ARBA"/>
</dbReference>
<keyword evidence="2" id="KW-1185">Reference proteome</keyword>
<dbReference type="EC" id="2.4.-.-" evidence="3"/>
<dbReference type="Pfam" id="PF13439">
    <property type="entry name" value="Glyco_transf_4"/>
    <property type="match status" value="1"/>
</dbReference>
<accession>A0A8B6XCX1</accession>